<feature type="non-terminal residue" evidence="2">
    <location>
        <position position="1"/>
    </location>
</feature>
<feature type="region of interest" description="Disordered" evidence="1">
    <location>
        <begin position="1"/>
        <end position="22"/>
    </location>
</feature>
<accession>A0A9K3CY49</accession>
<keyword evidence="3" id="KW-1185">Reference proteome</keyword>
<dbReference type="Proteomes" id="UP000265618">
    <property type="component" value="Unassembled WGS sequence"/>
</dbReference>
<feature type="compositionally biased region" description="Basic and acidic residues" evidence="1">
    <location>
        <begin position="7"/>
        <end position="18"/>
    </location>
</feature>
<dbReference type="AlphaFoldDB" id="A0A9K3CY49"/>
<feature type="compositionally biased region" description="Basic and acidic residues" evidence="1">
    <location>
        <begin position="182"/>
        <end position="217"/>
    </location>
</feature>
<comment type="caution">
    <text evidence="2">The sequence shown here is derived from an EMBL/GenBank/DDBJ whole genome shotgun (WGS) entry which is preliminary data.</text>
</comment>
<name>A0A9K3CY49_9EUKA</name>
<evidence type="ECO:0000313" key="3">
    <source>
        <dbReference type="Proteomes" id="UP000265618"/>
    </source>
</evidence>
<proteinExistence type="predicted"/>
<organism evidence="2 3">
    <name type="scientific">Kipferlia bialata</name>
    <dbReference type="NCBI Taxonomy" id="797122"/>
    <lineage>
        <taxon>Eukaryota</taxon>
        <taxon>Metamonada</taxon>
        <taxon>Carpediemonas-like organisms</taxon>
        <taxon>Kipferlia</taxon>
    </lineage>
</organism>
<gene>
    <name evidence="2" type="ORF">KIPB_007031</name>
</gene>
<protein>
    <submittedName>
        <fullName evidence="2">Uncharacterized protein</fullName>
    </submittedName>
</protein>
<feature type="region of interest" description="Disordered" evidence="1">
    <location>
        <begin position="181"/>
        <end position="239"/>
    </location>
</feature>
<dbReference type="EMBL" id="BDIP01001913">
    <property type="protein sequence ID" value="GIQ85381.1"/>
    <property type="molecule type" value="Genomic_DNA"/>
</dbReference>
<evidence type="ECO:0000313" key="2">
    <source>
        <dbReference type="EMBL" id="GIQ85381.1"/>
    </source>
</evidence>
<sequence length="239" mass="27539">VPSLDRVGTETEREREREERDDDIIEVKIEEPVVPLEGAGLSPDIDSVVHPIITDMARGRERERECVESLKRQAEVEVGLRKSLHNESERTQQLESDLAECKELLADTDRGEREAEDIAAKATRMVRERTETFNKAFTKQKGSIERLRDANGNLQRRLATRDATILKLGDTVADLRASLQAAERREREAVRALERDRDERRRAEEEREREREEEKRKAASARLRQKRTKSVKNMLSGGT</sequence>
<evidence type="ECO:0000256" key="1">
    <source>
        <dbReference type="SAM" id="MobiDB-lite"/>
    </source>
</evidence>
<reference evidence="2 3" key="1">
    <citation type="journal article" date="2018" name="PLoS ONE">
        <title>The draft genome of Kipferlia bialata reveals reductive genome evolution in fornicate parasites.</title>
        <authorList>
            <person name="Tanifuji G."/>
            <person name="Takabayashi S."/>
            <person name="Kume K."/>
            <person name="Takagi M."/>
            <person name="Nakayama T."/>
            <person name="Kamikawa R."/>
            <person name="Inagaki Y."/>
            <person name="Hashimoto T."/>
        </authorList>
    </citation>
    <scope>NUCLEOTIDE SEQUENCE [LARGE SCALE GENOMIC DNA]</scope>
    <source>
        <strain evidence="2">NY0173</strain>
    </source>
</reference>